<evidence type="ECO:0000256" key="1">
    <source>
        <dbReference type="SAM" id="Phobius"/>
    </source>
</evidence>
<feature type="transmembrane region" description="Helical" evidence="1">
    <location>
        <begin position="129"/>
        <end position="156"/>
    </location>
</feature>
<proteinExistence type="predicted"/>
<reference evidence="2" key="1">
    <citation type="submission" date="2020-01" db="EMBL/GenBank/DDBJ databases">
        <authorList>
            <person name="Mishra B."/>
        </authorList>
    </citation>
    <scope>NUCLEOTIDE SEQUENCE [LARGE SCALE GENOMIC DNA]</scope>
</reference>
<evidence type="ECO:0000313" key="3">
    <source>
        <dbReference type="Proteomes" id="UP000467841"/>
    </source>
</evidence>
<dbReference type="AlphaFoldDB" id="A0A6D2I9D0"/>
<organism evidence="2 3">
    <name type="scientific">Microthlaspi erraticum</name>
    <dbReference type="NCBI Taxonomy" id="1685480"/>
    <lineage>
        <taxon>Eukaryota</taxon>
        <taxon>Viridiplantae</taxon>
        <taxon>Streptophyta</taxon>
        <taxon>Embryophyta</taxon>
        <taxon>Tracheophyta</taxon>
        <taxon>Spermatophyta</taxon>
        <taxon>Magnoliopsida</taxon>
        <taxon>eudicotyledons</taxon>
        <taxon>Gunneridae</taxon>
        <taxon>Pentapetalae</taxon>
        <taxon>rosids</taxon>
        <taxon>malvids</taxon>
        <taxon>Brassicales</taxon>
        <taxon>Brassicaceae</taxon>
        <taxon>Coluteocarpeae</taxon>
        <taxon>Microthlaspi</taxon>
    </lineage>
</organism>
<evidence type="ECO:0000313" key="2">
    <source>
        <dbReference type="EMBL" id="CAA7026509.1"/>
    </source>
</evidence>
<name>A0A6D2I9D0_9BRAS</name>
<dbReference type="Proteomes" id="UP000467841">
    <property type="component" value="Unassembled WGS sequence"/>
</dbReference>
<protein>
    <submittedName>
        <fullName evidence="2">Uncharacterized protein</fullName>
    </submittedName>
</protein>
<dbReference type="EMBL" id="CACVBM020001051">
    <property type="protein sequence ID" value="CAA7026509.1"/>
    <property type="molecule type" value="Genomic_DNA"/>
</dbReference>
<feature type="transmembrane region" description="Helical" evidence="1">
    <location>
        <begin position="29"/>
        <end position="56"/>
    </location>
</feature>
<sequence length="169" mass="19515">MTAAPPELSSLMEDTLRKRQGFWYRILEFILKMTSGVVYSIVMHCLLMTAFVLLLFQIFYTNEFDNLDQVMKNLNLFNNYLVWTVGEVVVRRLSDDPLFLTKSGHFAHMVGSFFLIGYLEFPLNPIETLLFALVGTSLVCWTMFVFFASLFLLLLFSKEMAPSLIEPLV</sequence>
<keyword evidence="1" id="KW-1133">Transmembrane helix</keyword>
<feature type="transmembrane region" description="Helical" evidence="1">
    <location>
        <begin position="106"/>
        <end position="123"/>
    </location>
</feature>
<keyword evidence="1" id="KW-0472">Membrane</keyword>
<accession>A0A6D2I9D0</accession>
<gene>
    <name evidence="2" type="ORF">MERR_LOCUS13744</name>
</gene>
<keyword evidence="1" id="KW-0812">Transmembrane</keyword>
<keyword evidence="3" id="KW-1185">Reference proteome</keyword>
<dbReference type="OrthoDB" id="1076267at2759"/>
<comment type="caution">
    <text evidence="2">The sequence shown here is derived from an EMBL/GenBank/DDBJ whole genome shotgun (WGS) entry which is preliminary data.</text>
</comment>